<protein>
    <submittedName>
        <fullName evidence="4">Aminomethyltransferase</fullName>
    </submittedName>
</protein>
<dbReference type="Pfam" id="PF09347">
    <property type="entry name" value="DUF1989"/>
    <property type="match status" value="1"/>
</dbReference>
<evidence type="ECO:0000313" key="5">
    <source>
        <dbReference type="Proteomes" id="UP000237682"/>
    </source>
</evidence>
<evidence type="ECO:0000259" key="1">
    <source>
        <dbReference type="Pfam" id="PF01571"/>
    </source>
</evidence>
<accession>A0A2S9Q7I0</accession>
<feature type="domain" description="Aminomethyltransferase C-terminal" evidence="2">
    <location>
        <begin position="680"/>
        <end position="761"/>
    </location>
</feature>
<dbReference type="Proteomes" id="UP000237682">
    <property type="component" value="Unassembled WGS sequence"/>
</dbReference>
<dbReference type="AlphaFoldDB" id="A0A2S9Q7I0"/>
<dbReference type="InterPro" id="IPR013977">
    <property type="entry name" value="GcvT_C"/>
</dbReference>
<dbReference type="InterPro" id="IPR029043">
    <property type="entry name" value="GcvT/YgfZ_C"/>
</dbReference>
<dbReference type="OrthoDB" id="9800828at2"/>
<keyword evidence="4" id="KW-0489">Methyltransferase</keyword>
<dbReference type="PANTHER" id="PTHR43757:SF2">
    <property type="entry name" value="AMINOMETHYLTRANSFERASE, MITOCHONDRIAL"/>
    <property type="match status" value="1"/>
</dbReference>
<dbReference type="InterPro" id="IPR006222">
    <property type="entry name" value="GCVT_N"/>
</dbReference>
<feature type="domain" description="DUF1989" evidence="3">
    <location>
        <begin position="173"/>
        <end position="340"/>
    </location>
</feature>
<evidence type="ECO:0000313" key="4">
    <source>
        <dbReference type="EMBL" id="PRH85254.1"/>
    </source>
</evidence>
<dbReference type="GO" id="GO:0032259">
    <property type="term" value="P:methylation"/>
    <property type="evidence" value="ECO:0007669"/>
    <property type="project" value="UniProtKB-KW"/>
</dbReference>
<dbReference type="SUPFAM" id="SSF103025">
    <property type="entry name" value="Folate-binding domain"/>
    <property type="match status" value="1"/>
</dbReference>
<proteinExistence type="predicted"/>
<dbReference type="GO" id="GO:0008168">
    <property type="term" value="F:methyltransferase activity"/>
    <property type="evidence" value="ECO:0007669"/>
    <property type="project" value="UniProtKB-KW"/>
</dbReference>
<reference evidence="4 5" key="1">
    <citation type="submission" date="2018-02" db="EMBL/GenBank/DDBJ databases">
        <title>Whole genome sequencing of endophytic bacterium.</title>
        <authorList>
            <person name="Eedara R."/>
            <person name="Podile A.R."/>
        </authorList>
    </citation>
    <scope>NUCLEOTIDE SEQUENCE [LARGE SCALE GENOMIC DNA]</scope>
    <source>
        <strain evidence="4 5">RP1T</strain>
    </source>
</reference>
<comment type="caution">
    <text evidence="4">The sequence shown here is derived from an EMBL/GenBank/DDBJ whole genome shotgun (WGS) entry which is preliminary data.</text>
</comment>
<dbReference type="InterPro" id="IPR028896">
    <property type="entry name" value="GcvT/YgfZ/DmdA"/>
</dbReference>
<dbReference type="Pfam" id="PF08669">
    <property type="entry name" value="GCV_T_C"/>
    <property type="match status" value="1"/>
</dbReference>
<dbReference type="Pfam" id="PF01571">
    <property type="entry name" value="GCV_T"/>
    <property type="match status" value="1"/>
</dbReference>
<dbReference type="InterPro" id="IPR027266">
    <property type="entry name" value="TrmE/GcvT-like"/>
</dbReference>
<dbReference type="GO" id="GO:0005829">
    <property type="term" value="C:cytosol"/>
    <property type="evidence" value="ECO:0007669"/>
    <property type="project" value="TreeGrafter"/>
</dbReference>
<organism evidence="4 5">
    <name type="scientific">Labrys okinawensis</name>
    <dbReference type="NCBI Taxonomy" id="346911"/>
    <lineage>
        <taxon>Bacteria</taxon>
        <taxon>Pseudomonadati</taxon>
        <taxon>Pseudomonadota</taxon>
        <taxon>Alphaproteobacteria</taxon>
        <taxon>Hyphomicrobiales</taxon>
        <taxon>Xanthobacteraceae</taxon>
        <taxon>Labrys</taxon>
    </lineage>
</organism>
<dbReference type="EMBL" id="PUEJ01000009">
    <property type="protein sequence ID" value="PRH85254.1"/>
    <property type="molecule type" value="Genomic_DNA"/>
</dbReference>
<feature type="domain" description="GCVT N-terminal" evidence="1">
    <location>
        <begin position="403"/>
        <end position="657"/>
    </location>
</feature>
<sequence>MKSPPPMQRGPIMPEAEMLRVAGGSSQVFALGKGDRLRLTDLEGGQNALLYAFAAQESLPSGHPAAPREALAGLIAANENAAATHHQLAGRDLASASGILISGPDAPAGEALSLSAERDMTCVLIVPAGNSTADAVVPATDFHLEIARSDEPANRAPRSQPAPPLATPIQDFRVKAATAERFEVKAGQYIQIMDIDGRQCSDFLAFDSELLKQGIECGLDATATRTLMGRAYPGPGLFSKFFDQRMRATVEVVQDTCGRHDTFGLACTMKYYDDMGYPGHDSCSENFNKVLAQDGIAPRPGWPAINFFFNTQVNHDGTISADEPWSRPGDYVLLRALIDLTCAASSCADDIDPANGWDPTDIQVRVYDAHHEFPKAIATRMTPDSPPVFTKETAFHSKVAPLSRRMVEYRGYWLANSFLADGAVAEYWACREKVAVIDLSALRKFEVLGPDAEALLDYAVTRDITKLSVGQVVYTAICYPHGGMLDDGTVFRLGPQQFRLVCGDPYVGVHLRQLAEEKGFKVWIRSSTDQLHNLAVQGPRSRDLIAKIIWTPSAQPAANEIGVFRSTVGRLGHAQGPAVVVSRTGYTGELGYEIFCHPRDGEALWDAVFKAGKPLGVVPMGLEALDMLRIEAGLIFAHYEFSDETDPFEAGIAFTVPLVSKKGDFVGREALVKRKAEPQRKLVGLEIEGRETAHHGDHVYAGRARIGVITSGMRSPILDKTIALARVDIGSSEIGTELEIGKLDGHQKRLKAKVVRFAHYDPDKTRVRM</sequence>
<dbReference type="PANTHER" id="PTHR43757">
    <property type="entry name" value="AMINOMETHYLTRANSFERASE"/>
    <property type="match status" value="1"/>
</dbReference>
<evidence type="ECO:0000259" key="3">
    <source>
        <dbReference type="Pfam" id="PF09347"/>
    </source>
</evidence>
<dbReference type="InterPro" id="IPR018959">
    <property type="entry name" value="DUF1989"/>
</dbReference>
<evidence type="ECO:0000259" key="2">
    <source>
        <dbReference type="Pfam" id="PF08669"/>
    </source>
</evidence>
<name>A0A2S9Q7I0_9HYPH</name>
<gene>
    <name evidence="4" type="ORF">C5L14_22645</name>
</gene>
<keyword evidence="4" id="KW-0808">Transferase</keyword>
<dbReference type="Gene3D" id="3.30.1360.120">
    <property type="entry name" value="Probable tRNA modification gtpase trme, domain 1"/>
    <property type="match status" value="1"/>
</dbReference>
<dbReference type="SUPFAM" id="SSF101790">
    <property type="entry name" value="Aminomethyltransferase beta-barrel domain"/>
    <property type="match status" value="1"/>
</dbReference>
<keyword evidence="5" id="KW-1185">Reference proteome</keyword>